<name>A0A0D2BAI6_9EURO</name>
<dbReference type="InterPro" id="IPR002524">
    <property type="entry name" value="Cation_efflux"/>
</dbReference>
<dbReference type="InterPro" id="IPR027469">
    <property type="entry name" value="Cation_efflux_TMD_sf"/>
</dbReference>
<evidence type="ECO:0000259" key="10">
    <source>
        <dbReference type="Pfam" id="PF00009"/>
    </source>
</evidence>
<dbReference type="Gene3D" id="3.40.50.300">
    <property type="entry name" value="P-loop containing nucleotide triphosphate hydrolases"/>
    <property type="match status" value="1"/>
</dbReference>
<gene>
    <name evidence="13" type="ORF">PV08_05633</name>
</gene>
<evidence type="ECO:0000256" key="4">
    <source>
        <dbReference type="ARBA" id="ARBA00022692"/>
    </source>
</evidence>
<dbReference type="GO" id="GO:0005525">
    <property type="term" value="F:GTP binding"/>
    <property type="evidence" value="ECO:0007669"/>
    <property type="project" value="InterPro"/>
</dbReference>
<evidence type="ECO:0000256" key="6">
    <source>
        <dbReference type="ARBA" id="ARBA00022989"/>
    </source>
</evidence>
<dbReference type="InterPro" id="IPR036837">
    <property type="entry name" value="Cation_efflux_CTD_sf"/>
</dbReference>
<dbReference type="InterPro" id="IPR058533">
    <property type="entry name" value="Cation_efflux_TM"/>
</dbReference>
<evidence type="ECO:0000256" key="2">
    <source>
        <dbReference type="ARBA" id="ARBA00008873"/>
    </source>
</evidence>
<evidence type="ECO:0000256" key="8">
    <source>
        <dbReference type="SAM" id="MobiDB-lite"/>
    </source>
</evidence>
<feature type="transmembrane region" description="Helical" evidence="9">
    <location>
        <begin position="80"/>
        <end position="101"/>
    </location>
</feature>
<feature type="transmembrane region" description="Helical" evidence="9">
    <location>
        <begin position="226"/>
        <end position="244"/>
    </location>
</feature>
<evidence type="ECO:0000313" key="13">
    <source>
        <dbReference type="EMBL" id="KIW15585.1"/>
    </source>
</evidence>
<feature type="compositionally biased region" description="Basic and acidic residues" evidence="8">
    <location>
        <begin position="445"/>
        <end position="472"/>
    </location>
</feature>
<dbReference type="InterPro" id="IPR027417">
    <property type="entry name" value="P-loop_NTPase"/>
</dbReference>
<dbReference type="NCBIfam" id="TIGR01297">
    <property type="entry name" value="CDF"/>
    <property type="match status" value="1"/>
</dbReference>
<feature type="domain" description="Cation efflux protein cytoplasmic" evidence="12">
    <location>
        <begin position="258"/>
        <end position="330"/>
    </location>
</feature>
<dbReference type="PANTHER" id="PTHR45820:SF5">
    <property type="entry name" value="DIFFUSION FACILITATOR FAMILY METAL ION TRANSPORTER, PUTATIVE-RELATED"/>
    <property type="match status" value="1"/>
</dbReference>
<keyword evidence="7 9" id="KW-0472">Membrane</keyword>
<feature type="compositionally biased region" description="Polar residues" evidence="8">
    <location>
        <begin position="422"/>
        <end position="438"/>
    </location>
</feature>
<evidence type="ECO:0000256" key="3">
    <source>
        <dbReference type="ARBA" id="ARBA00022448"/>
    </source>
</evidence>
<feature type="transmembrane region" description="Helical" evidence="9">
    <location>
        <begin position="187"/>
        <end position="214"/>
    </location>
</feature>
<sequence length="1300" mass="139469">MIHFHLSKPQRLMVIIGISFSFFLAEIGVGFYTKSLALVADAFHYLNDLVGFIVAFVAFKISERSHSPKELSFGWQRANLLGGFFNGVFLLALGVSIFLQAVERFVDLKRVENPKLVLIVGCVGFGLNVISAAFLHEHDHDVHQAVNQSIGAINDVDMAAMNAGHSHSTHRHEDTTRSTKKGHDHDLGMMGVLLHVIGDAANNVGVIIAAAVIWKAKYPARFYADPAVSMAIALMILFSAIPLVKKTGAILMQTVPRGLDPNDVKHDIETIDGVLAVHELHIWRLNQQKAVASAHIVVSDKAMADFMNLATTIKECFHAYGVHSATLQPELLAPTQSASGVESQPPFAPTDHLSTSSNDVPPSVPDALLLSHHNPFFIDITAIHTAASYMKPERGGSTGVGNITVMASIFTYQDEPPRIHSPWSTPGTSTPQPSQNVETAIGEKSQGEHKFIAPTVEKLEPERQDGPTEYKLHLLLRPRRKAVSNESTATASDLDPASSHAPNRPTYGSGDSTLERPLGQPSGQARQLRLQQLTTQLLWRLQQSSPFHSSSNGDLVLPVLPEEATGSGGPGRPSRLLPGLEESQGALYEIGVADDGTLVGLTGEELQESLSNLETMAASLGCTTSVLRRVSVGPYEMLGSQACSEKDCLQEDRLWVAEVLVFPDSRMSTSLDKPRKTLETGESISEEIDNQVVEGASTEQLRVTLVGAAASGKSTLLGTLSTSTLDNGRGKSRLSLLKHRHEIASGVTSSVAQELIGYQTNRACQQSVINYASGNVSSWTDMHNLADRLVFLSDSPGQPRFAKSTFRSVISWKPSWTVLCVAADDNEGNKSHFGDTISTNIGSADHKGATQVDFSLCHLDLCLRLDLPLIIVITKMDLANKTGLRSVLTKLLSALKAAGKSPMVLGNSLGAIAVPEVGGFAPELQSIPDQDQTEADQLVASMEDGSTRKKVPILMTSAVTGQGIAKVHALLRSVPITGLGDRVSTRPHTVPSISTLFQVDEVFSIPPSRVYTLDTHVGHRNPGVVLCGLVAQGKVSVGDVLDLGPFVIDQDQNSPRAFRLMLKSKSYSNEASSIPKGANIVARSYQESPRMSVSATRLTPIYVRVKVASLRSLRLPVTQMRHGETGTIGVVPIDGGSDLVDLQKARKGMVLMGVEGRPSGYRSFSATFSSADFANPNLPSLILGGHAIVYANTVRAAVKVVAMATNEGEQRDAFDTARQEVEVFSFDGDDTIEGSNTFVSEKPEEVEISFQFVSTVEWMNAGDSIFVVPTVTAPGPVTGAAAPNPSGLSGFSGKVTEVSS</sequence>
<organism evidence="13 14">
    <name type="scientific">Exophiala spinifera</name>
    <dbReference type="NCBI Taxonomy" id="91928"/>
    <lineage>
        <taxon>Eukaryota</taxon>
        <taxon>Fungi</taxon>
        <taxon>Dikarya</taxon>
        <taxon>Ascomycota</taxon>
        <taxon>Pezizomycotina</taxon>
        <taxon>Eurotiomycetes</taxon>
        <taxon>Chaetothyriomycetidae</taxon>
        <taxon>Chaetothyriales</taxon>
        <taxon>Herpotrichiellaceae</taxon>
        <taxon>Exophiala</taxon>
    </lineage>
</organism>
<evidence type="ECO:0000256" key="7">
    <source>
        <dbReference type="ARBA" id="ARBA00023136"/>
    </source>
</evidence>
<keyword evidence="14" id="KW-1185">Reference proteome</keyword>
<protein>
    <submittedName>
        <fullName evidence="13">Uncharacterized protein</fullName>
    </submittedName>
</protein>
<dbReference type="GO" id="GO:0016020">
    <property type="term" value="C:membrane"/>
    <property type="evidence" value="ECO:0007669"/>
    <property type="project" value="UniProtKB-SubCell"/>
</dbReference>
<dbReference type="Pfam" id="PF16916">
    <property type="entry name" value="ZT_dimer"/>
    <property type="match status" value="1"/>
</dbReference>
<evidence type="ECO:0000256" key="1">
    <source>
        <dbReference type="ARBA" id="ARBA00004141"/>
    </source>
</evidence>
<feature type="domain" description="Tr-type G" evidence="10">
    <location>
        <begin position="702"/>
        <end position="969"/>
    </location>
</feature>
<keyword evidence="3" id="KW-0813">Transport</keyword>
<dbReference type="VEuPathDB" id="FungiDB:PV08_05633"/>
<keyword evidence="4 9" id="KW-0812">Transmembrane</keyword>
<feature type="region of interest" description="Disordered" evidence="8">
    <location>
        <begin position="416"/>
        <end position="526"/>
    </location>
</feature>
<evidence type="ECO:0000313" key="14">
    <source>
        <dbReference type="Proteomes" id="UP000053328"/>
    </source>
</evidence>
<feature type="region of interest" description="Disordered" evidence="8">
    <location>
        <begin position="335"/>
        <end position="360"/>
    </location>
</feature>
<dbReference type="PANTHER" id="PTHR45820">
    <property type="entry name" value="FI23527P1"/>
    <property type="match status" value="1"/>
</dbReference>
<dbReference type="EMBL" id="KN847495">
    <property type="protein sequence ID" value="KIW15585.1"/>
    <property type="molecule type" value="Genomic_DNA"/>
</dbReference>
<evidence type="ECO:0000256" key="9">
    <source>
        <dbReference type="SAM" id="Phobius"/>
    </source>
</evidence>
<feature type="domain" description="Cation efflux protein transmembrane" evidence="11">
    <location>
        <begin position="12"/>
        <end position="252"/>
    </location>
</feature>
<dbReference type="SUPFAM" id="SSF160240">
    <property type="entry name" value="Cation efflux protein cytoplasmic domain-like"/>
    <property type="match status" value="1"/>
</dbReference>
<dbReference type="SUPFAM" id="SSF52540">
    <property type="entry name" value="P-loop containing nucleoside triphosphate hydrolases"/>
    <property type="match status" value="1"/>
</dbReference>
<dbReference type="GO" id="GO:0003924">
    <property type="term" value="F:GTPase activity"/>
    <property type="evidence" value="ECO:0007669"/>
    <property type="project" value="InterPro"/>
</dbReference>
<comment type="similarity">
    <text evidence="2">Belongs to the cation diffusion facilitator (CDF) transporter (TC 2.A.4) family. SLC30A subfamily.</text>
</comment>
<proteinExistence type="inferred from homology"/>
<dbReference type="GO" id="GO:0006882">
    <property type="term" value="P:intracellular zinc ion homeostasis"/>
    <property type="evidence" value="ECO:0007669"/>
    <property type="project" value="TreeGrafter"/>
</dbReference>
<dbReference type="Proteomes" id="UP000053328">
    <property type="component" value="Unassembled WGS sequence"/>
</dbReference>
<reference evidence="13 14" key="1">
    <citation type="submission" date="2015-01" db="EMBL/GenBank/DDBJ databases">
        <title>The Genome Sequence of Exophiala spinifera CBS89968.</title>
        <authorList>
            <consortium name="The Broad Institute Genomics Platform"/>
            <person name="Cuomo C."/>
            <person name="de Hoog S."/>
            <person name="Gorbushina A."/>
            <person name="Stielow B."/>
            <person name="Teixiera M."/>
            <person name="Abouelleil A."/>
            <person name="Chapman S.B."/>
            <person name="Priest M."/>
            <person name="Young S.K."/>
            <person name="Wortman J."/>
            <person name="Nusbaum C."/>
            <person name="Birren B."/>
        </authorList>
    </citation>
    <scope>NUCLEOTIDE SEQUENCE [LARGE SCALE GENOMIC DNA]</scope>
    <source>
        <strain evidence="13 14">CBS 89968</strain>
    </source>
</reference>
<dbReference type="HOGENOM" id="CLU_006343_0_0_1"/>
<accession>A0A0D2BAI6</accession>
<dbReference type="GeneID" id="27332716"/>
<dbReference type="Pfam" id="PF01545">
    <property type="entry name" value="Cation_efflux"/>
    <property type="match status" value="1"/>
</dbReference>
<evidence type="ECO:0000256" key="5">
    <source>
        <dbReference type="ARBA" id="ARBA00022833"/>
    </source>
</evidence>
<keyword evidence="6 9" id="KW-1133">Transmembrane helix</keyword>
<dbReference type="InterPro" id="IPR000795">
    <property type="entry name" value="T_Tr_GTP-bd_dom"/>
</dbReference>
<dbReference type="Gene3D" id="1.20.1510.10">
    <property type="entry name" value="Cation efflux protein transmembrane domain"/>
    <property type="match status" value="1"/>
</dbReference>
<feature type="transmembrane region" description="Helical" evidence="9">
    <location>
        <begin position="116"/>
        <end position="135"/>
    </location>
</feature>
<dbReference type="Pfam" id="PF00009">
    <property type="entry name" value="GTP_EFTU"/>
    <property type="match status" value="1"/>
</dbReference>
<dbReference type="SUPFAM" id="SSF161111">
    <property type="entry name" value="Cation efflux protein transmembrane domain-like"/>
    <property type="match status" value="1"/>
</dbReference>
<keyword evidence="5" id="KW-0862">Zinc</keyword>
<dbReference type="GO" id="GO:0005385">
    <property type="term" value="F:zinc ion transmembrane transporter activity"/>
    <property type="evidence" value="ECO:0007669"/>
    <property type="project" value="TreeGrafter"/>
</dbReference>
<dbReference type="InterPro" id="IPR027470">
    <property type="entry name" value="Cation_efflux_CTD"/>
</dbReference>
<dbReference type="OrthoDB" id="5342685at2759"/>
<feature type="transmembrane region" description="Helical" evidence="9">
    <location>
        <begin position="12"/>
        <end position="32"/>
    </location>
</feature>
<comment type="subcellular location">
    <subcellularLocation>
        <location evidence="1">Membrane</location>
        <topology evidence="1">Multi-pass membrane protein</topology>
    </subcellularLocation>
</comment>
<dbReference type="RefSeq" id="XP_016235801.1">
    <property type="nucleotide sequence ID" value="XM_016379974.1"/>
</dbReference>
<evidence type="ECO:0000259" key="11">
    <source>
        <dbReference type="Pfam" id="PF01545"/>
    </source>
</evidence>
<feature type="transmembrane region" description="Helical" evidence="9">
    <location>
        <begin position="38"/>
        <end position="59"/>
    </location>
</feature>
<evidence type="ECO:0000259" key="12">
    <source>
        <dbReference type="Pfam" id="PF16916"/>
    </source>
</evidence>